<protein>
    <recommendedName>
        <fullName evidence="2">dATP/dGTP diphosphohydrolase N-terminal domain-containing protein</fullName>
    </recommendedName>
</protein>
<evidence type="ECO:0000259" key="2">
    <source>
        <dbReference type="Pfam" id="PF18909"/>
    </source>
</evidence>
<feature type="domain" description="dATP/dGTP diphosphohydrolase N-terminal" evidence="2">
    <location>
        <begin position="24"/>
        <end position="110"/>
    </location>
</feature>
<feature type="compositionally biased region" description="Basic residues" evidence="1">
    <location>
        <begin position="133"/>
        <end position="154"/>
    </location>
</feature>
<reference evidence="3" key="1">
    <citation type="submission" date="2020-04" db="EMBL/GenBank/DDBJ databases">
        <authorList>
            <person name="Chiriac C."/>
            <person name="Salcher M."/>
            <person name="Ghai R."/>
            <person name="Kavagutti S V."/>
        </authorList>
    </citation>
    <scope>NUCLEOTIDE SEQUENCE</scope>
</reference>
<evidence type="ECO:0000313" key="3">
    <source>
        <dbReference type="EMBL" id="CAB4163597.1"/>
    </source>
</evidence>
<dbReference type="Pfam" id="PF18909">
    <property type="entry name" value="dGTP_diPhyd_N"/>
    <property type="match status" value="1"/>
</dbReference>
<proteinExistence type="predicted"/>
<dbReference type="EMBL" id="LR796750">
    <property type="protein sequence ID" value="CAB4163597.1"/>
    <property type="molecule type" value="Genomic_DNA"/>
</dbReference>
<dbReference type="InterPro" id="IPR044038">
    <property type="entry name" value="dATP/dGTP_diPOhydrolase_N"/>
</dbReference>
<name>A0A6J5NX61_9CAUD</name>
<sequence>MQLHTLRAPIPDSGARTSFETGAVRDASVGKGLPSRIPPIALDALAKRFEDGAIKYPDSDHGPNWMKGIPLSRFYDAICRHVSKAAQGHLDEDHLGAVMWNAAAWLWTENEIQAGRLPIELNDLPFHPNGPVQRKRNQHQARHVKTTKQARNCR</sequence>
<accession>A0A6J5NX61</accession>
<gene>
    <name evidence="3" type="ORF">UFOVP806_30</name>
</gene>
<organism evidence="3">
    <name type="scientific">uncultured Caudovirales phage</name>
    <dbReference type="NCBI Taxonomy" id="2100421"/>
    <lineage>
        <taxon>Viruses</taxon>
        <taxon>Duplodnaviria</taxon>
        <taxon>Heunggongvirae</taxon>
        <taxon>Uroviricota</taxon>
        <taxon>Caudoviricetes</taxon>
        <taxon>Peduoviridae</taxon>
        <taxon>Maltschvirus</taxon>
        <taxon>Maltschvirus maltsch</taxon>
    </lineage>
</organism>
<feature type="region of interest" description="Disordered" evidence="1">
    <location>
        <begin position="128"/>
        <end position="154"/>
    </location>
</feature>
<evidence type="ECO:0000256" key="1">
    <source>
        <dbReference type="SAM" id="MobiDB-lite"/>
    </source>
</evidence>